<organism evidence="1 2">
    <name type="scientific">Phenylobacterium terrae</name>
    <dbReference type="NCBI Taxonomy" id="2665495"/>
    <lineage>
        <taxon>Bacteria</taxon>
        <taxon>Pseudomonadati</taxon>
        <taxon>Pseudomonadota</taxon>
        <taxon>Alphaproteobacteria</taxon>
        <taxon>Caulobacterales</taxon>
        <taxon>Caulobacteraceae</taxon>
        <taxon>Phenylobacterium</taxon>
    </lineage>
</organism>
<dbReference type="Pfam" id="PF19386">
    <property type="entry name" value="DUF5961"/>
    <property type="match status" value="1"/>
</dbReference>
<evidence type="ECO:0000313" key="1">
    <source>
        <dbReference type="EMBL" id="MFD1781943.1"/>
    </source>
</evidence>
<dbReference type="RefSeq" id="WP_377281224.1">
    <property type="nucleotide sequence ID" value="NZ_JBHRSI010000003.1"/>
</dbReference>
<proteinExistence type="predicted"/>
<dbReference type="InterPro" id="IPR046005">
    <property type="entry name" value="DUF5961"/>
</dbReference>
<keyword evidence="2" id="KW-1185">Reference proteome</keyword>
<name>A0ABW4MWN2_9CAUL</name>
<gene>
    <name evidence="1" type="ORF">ACFSC0_00920</name>
</gene>
<dbReference type="EMBL" id="JBHUEY010000001">
    <property type="protein sequence ID" value="MFD1781943.1"/>
    <property type="molecule type" value="Genomic_DNA"/>
</dbReference>
<comment type="caution">
    <text evidence="1">The sequence shown here is derived from an EMBL/GenBank/DDBJ whole genome shotgun (WGS) entry which is preliminary data.</text>
</comment>
<sequence>MPTSELSRYCAYPAHDGAHGHEVEAEGFAAAALSFVQVWHPAPDDGDEVTVIVRDQASGEQQCFVVDLGAGALEPCDSGSHRPRATAAAG</sequence>
<reference evidence="2" key="1">
    <citation type="journal article" date="2019" name="Int. J. Syst. Evol. Microbiol.">
        <title>The Global Catalogue of Microorganisms (GCM) 10K type strain sequencing project: providing services to taxonomists for standard genome sequencing and annotation.</title>
        <authorList>
            <consortium name="The Broad Institute Genomics Platform"/>
            <consortium name="The Broad Institute Genome Sequencing Center for Infectious Disease"/>
            <person name="Wu L."/>
            <person name="Ma J."/>
        </authorList>
    </citation>
    <scope>NUCLEOTIDE SEQUENCE [LARGE SCALE GENOMIC DNA]</scope>
    <source>
        <strain evidence="2">DFY28</strain>
    </source>
</reference>
<protein>
    <submittedName>
        <fullName evidence="1">DUF5961 family protein</fullName>
    </submittedName>
</protein>
<evidence type="ECO:0000313" key="2">
    <source>
        <dbReference type="Proteomes" id="UP001597237"/>
    </source>
</evidence>
<dbReference type="Proteomes" id="UP001597237">
    <property type="component" value="Unassembled WGS sequence"/>
</dbReference>
<accession>A0ABW4MWN2</accession>